<gene>
    <name evidence="3" type="primary">20208216</name>
    <name evidence="2" type="ORF">HELRODRAFT_181786</name>
</gene>
<feature type="compositionally biased region" description="Polar residues" evidence="1">
    <location>
        <begin position="50"/>
        <end position="63"/>
    </location>
</feature>
<proteinExistence type="predicted"/>
<dbReference type="HOGENOM" id="CLU_1429472_0_0_1"/>
<dbReference type="EnsemblMetazoa" id="HelroT181786">
    <property type="protein sequence ID" value="HelroP181786"/>
    <property type="gene ID" value="HelroG181786"/>
</dbReference>
<organism evidence="3 4">
    <name type="scientific">Helobdella robusta</name>
    <name type="common">Californian leech</name>
    <dbReference type="NCBI Taxonomy" id="6412"/>
    <lineage>
        <taxon>Eukaryota</taxon>
        <taxon>Metazoa</taxon>
        <taxon>Spiralia</taxon>
        <taxon>Lophotrochozoa</taxon>
        <taxon>Annelida</taxon>
        <taxon>Clitellata</taxon>
        <taxon>Hirudinea</taxon>
        <taxon>Rhynchobdellida</taxon>
        <taxon>Glossiphoniidae</taxon>
        <taxon>Helobdella</taxon>
    </lineage>
</organism>
<feature type="region of interest" description="Disordered" evidence="1">
    <location>
        <begin position="83"/>
        <end position="163"/>
    </location>
</feature>
<reference evidence="3" key="3">
    <citation type="submission" date="2015-06" db="UniProtKB">
        <authorList>
            <consortium name="EnsemblMetazoa"/>
        </authorList>
    </citation>
    <scope>IDENTIFICATION</scope>
</reference>
<reference evidence="4" key="1">
    <citation type="submission" date="2012-12" db="EMBL/GenBank/DDBJ databases">
        <authorList>
            <person name="Hellsten U."/>
            <person name="Grimwood J."/>
            <person name="Chapman J.A."/>
            <person name="Shapiro H."/>
            <person name="Aerts A."/>
            <person name="Otillar R.P."/>
            <person name="Terry A.Y."/>
            <person name="Boore J.L."/>
            <person name="Simakov O."/>
            <person name="Marletaz F."/>
            <person name="Cho S.-J."/>
            <person name="Edsinger-Gonzales E."/>
            <person name="Havlak P."/>
            <person name="Kuo D.-H."/>
            <person name="Larsson T."/>
            <person name="Lv J."/>
            <person name="Arendt D."/>
            <person name="Savage R."/>
            <person name="Osoegawa K."/>
            <person name="de Jong P."/>
            <person name="Lindberg D.R."/>
            <person name="Seaver E.C."/>
            <person name="Weisblat D.A."/>
            <person name="Putnam N.H."/>
            <person name="Grigoriev I.V."/>
            <person name="Rokhsar D.S."/>
        </authorList>
    </citation>
    <scope>NUCLEOTIDE SEQUENCE</scope>
</reference>
<dbReference type="EMBL" id="KB097667">
    <property type="protein sequence ID" value="ESN92162.1"/>
    <property type="molecule type" value="Genomic_DNA"/>
</dbReference>
<dbReference type="Pfam" id="PF15502">
    <property type="entry name" value="MPLKIP"/>
    <property type="match status" value="1"/>
</dbReference>
<dbReference type="AlphaFoldDB" id="T1FHB7"/>
<evidence type="ECO:0000313" key="4">
    <source>
        <dbReference type="Proteomes" id="UP000015101"/>
    </source>
</evidence>
<protein>
    <submittedName>
        <fullName evidence="2 3">Uncharacterized protein</fullName>
    </submittedName>
</protein>
<feature type="region of interest" description="Disordered" evidence="1">
    <location>
        <begin position="1"/>
        <end position="63"/>
    </location>
</feature>
<dbReference type="InParanoid" id="T1FHB7"/>
<dbReference type="Proteomes" id="UP000015101">
    <property type="component" value="Unassembled WGS sequence"/>
</dbReference>
<evidence type="ECO:0000256" key="1">
    <source>
        <dbReference type="SAM" id="MobiDB-lite"/>
    </source>
</evidence>
<reference evidence="2 4" key="2">
    <citation type="journal article" date="2013" name="Nature">
        <title>Insights into bilaterian evolution from three spiralian genomes.</title>
        <authorList>
            <person name="Simakov O."/>
            <person name="Marletaz F."/>
            <person name="Cho S.J."/>
            <person name="Edsinger-Gonzales E."/>
            <person name="Havlak P."/>
            <person name="Hellsten U."/>
            <person name="Kuo D.H."/>
            <person name="Larsson T."/>
            <person name="Lv J."/>
            <person name="Arendt D."/>
            <person name="Savage R."/>
            <person name="Osoegawa K."/>
            <person name="de Jong P."/>
            <person name="Grimwood J."/>
            <person name="Chapman J.A."/>
            <person name="Shapiro H."/>
            <person name="Aerts A."/>
            <person name="Otillar R.P."/>
            <person name="Terry A.Y."/>
            <person name="Boore J.L."/>
            <person name="Grigoriev I.V."/>
            <person name="Lindberg D.R."/>
            <person name="Seaver E.C."/>
            <person name="Weisblat D.A."/>
            <person name="Putnam N.H."/>
            <person name="Rokhsar D.S."/>
        </authorList>
    </citation>
    <scope>NUCLEOTIDE SEQUENCE</scope>
</reference>
<sequence length="190" mass="21391">MYNRTFNFQSPPHRSPMFKTFSPSPTNNNSPNCGHGDNSRSMMLPPPNPNQDQRSSTFGGSTNFFPNFSPNYNVSGCLRSLSPLSPDQGSSSGRSPFNPSPRFAIRSPYFSTPMPMGSPSSIDNRHQYGNSKRNLSLNSPDFSIKNNKQNNNYNNNNRTNSHIDKYYHPSMLQDPWKDMAPVYKPGTNRS</sequence>
<name>T1FHB7_HELRO</name>
<dbReference type="EMBL" id="AMQM01007806">
    <property type="status" value="NOT_ANNOTATED_CDS"/>
    <property type="molecule type" value="Genomic_DNA"/>
</dbReference>
<dbReference type="GeneID" id="20208216"/>
<feature type="compositionally biased region" description="Polar residues" evidence="1">
    <location>
        <begin position="83"/>
        <end position="97"/>
    </location>
</feature>
<dbReference type="CTD" id="20208216"/>
<keyword evidence="4" id="KW-1185">Reference proteome</keyword>
<evidence type="ECO:0000313" key="2">
    <source>
        <dbReference type="EMBL" id="ESN92162.1"/>
    </source>
</evidence>
<dbReference type="InterPro" id="IPR028265">
    <property type="entry name" value="TTDN1/SICKLE"/>
</dbReference>
<evidence type="ECO:0000313" key="3">
    <source>
        <dbReference type="EnsemblMetazoa" id="HelroP181786"/>
    </source>
</evidence>
<feature type="compositionally biased region" description="Polar residues" evidence="1">
    <location>
        <begin position="1"/>
        <end position="12"/>
    </location>
</feature>
<dbReference type="OrthoDB" id="6086265at2759"/>
<feature type="compositionally biased region" description="Polar residues" evidence="1">
    <location>
        <begin position="118"/>
        <end position="145"/>
    </location>
</feature>
<dbReference type="KEGG" id="hro:HELRODRAFT_181786"/>
<accession>T1FHB7</accession>
<feature type="compositionally biased region" description="Low complexity" evidence="1">
    <location>
        <begin position="146"/>
        <end position="160"/>
    </location>
</feature>
<dbReference type="RefSeq" id="XP_009029809.1">
    <property type="nucleotide sequence ID" value="XM_009031561.1"/>
</dbReference>
<feature type="compositionally biased region" description="Low complexity" evidence="1">
    <location>
        <begin position="22"/>
        <end position="32"/>
    </location>
</feature>